<feature type="transmembrane region" description="Helical" evidence="5">
    <location>
        <begin position="53"/>
        <end position="74"/>
    </location>
</feature>
<dbReference type="RefSeq" id="WP_145895382.1">
    <property type="nucleotide sequence ID" value="NZ_VOBQ01000019.1"/>
</dbReference>
<dbReference type="Proteomes" id="UP000318199">
    <property type="component" value="Unassembled WGS sequence"/>
</dbReference>
<dbReference type="EMBL" id="VOBQ01000019">
    <property type="protein sequence ID" value="TWO68467.1"/>
    <property type="molecule type" value="Genomic_DNA"/>
</dbReference>
<gene>
    <name evidence="7" type="ORF">FN976_22825</name>
</gene>
<comment type="subcellular location">
    <subcellularLocation>
        <location evidence="1">Endomembrane system</location>
        <topology evidence="1">Multi-pass membrane protein</topology>
    </subcellularLocation>
</comment>
<evidence type="ECO:0000313" key="8">
    <source>
        <dbReference type="Proteomes" id="UP000318199"/>
    </source>
</evidence>
<dbReference type="InterPro" id="IPR010652">
    <property type="entry name" value="DUF1232"/>
</dbReference>
<dbReference type="AlphaFoldDB" id="A0A562ZJ91"/>
<evidence type="ECO:0000256" key="1">
    <source>
        <dbReference type="ARBA" id="ARBA00004127"/>
    </source>
</evidence>
<sequence length="91" mass="10311">MWKRVALLWTVVRGDARQLWFALRHPAAPGWLKVGTALILLYLVSPIDVVPDFLPFIGVLDDIIIVPFAIRWLLKRLPAEVANSPSVRRDA</sequence>
<evidence type="ECO:0000256" key="4">
    <source>
        <dbReference type="ARBA" id="ARBA00023136"/>
    </source>
</evidence>
<dbReference type="Pfam" id="PF06803">
    <property type="entry name" value="DUF1232"/>
    <property type="match status" value="1"/>
</dbReference>
<evidence type="ECO:0000313" key="7">
    <source>
        <dbReference type="EMBL" id="TWO68467.1"/>
    </source>
</evidence>
<dbReference type="OrthoDB" id="9804184at2"/>
<evidence type="ECO:0000256" key="3">
    <source>
        <dbReference type="ARBA" id="ARBA00022989"/>
    </source>
</evidence>
<accession>A0A562ZJ91</accession>
<reference evidence="7 8" key="1">
    <citation type="submission" date="2019-07" db="EMBL/GenBank/DDBJ databases">
        <title>Caenimonas sedimenti sp. nov., isolated from activated sludge.</title>
        <authorList>
            <person name="Xu J."/>
        </authorList>
    </citation>
    <scope>NUCLEOTIDE SEQUENCE [LARGE SCALE GENOMIC DNA]</scope>
    <source>
        <strain evidence="7 8">HX-9-20</strain>
    </source>
</reference>
<evidence type="ECO:0000256" key="5">
    <source>
        <dbReference type="SAM" id="Phobius"/>
    </source>
</evidence>
<protein>
    <submittedName>
        <fullName evidence="7">DUF1232 domain-containing protein</fullName>
    </submittedName>
</protein>
<proteinExistence type="predicted"/>
<keyword evidence="4 5" id="KW-0472">Membrane</keyword>
<comment type="caution">
    <text evidence="7">The sequence shown here is derived from an EMBL/GenBank/DDBJ whole genome shotgun (WGS) entry which is preliminary data.</text>
</comment>
<evidence type="ECO:0000259" key="6">
    <source>
        <dbReference type="Pfam" id="PF06803"/>
    </source>
</evidence>
<name>A0A562ZJ91_9BURK</name>
<evidence type="ECO:0000256" key="2">
    <source>
        <dbReference type="ARBA" id="ARBA00022692"/>
    </source>
</evidence>
<organism evidence="7 8">
    <name type="scientific">Caenimonas sedimenti</name>
    <dbReference type="NCBI Taxonomy" id="2596921"/>
    <lineage>
        <taxon>Bacteria</taxon>
        <taxon>Pseudomonadati</taxon>
        <taxon>Pseudomonadota</taxon>
        <taxon>Betaproteobacteria</taxon>
        <taxon>Burkholderiales</taxon>
        <taxon>Comamonadaceae</taxon>
        <taxon>Caenimonas</taxon>
    </lineage>
</organism>
<keyword evidence="3 5" id="KW-1133">Transmembrane helix</keyword>
<keyword evidence="2 5" id="KW-0812">Transmembrane</keyword>
<keyword evidence="8" id="KW-1185">Reference proteome</keyword>
<feature type="domain" description="DUF1232" evidence="6">
    <location>
        <begin position="33"/>
        <end position="68"/>
    </location>
</feature>
<dbReference type="GO" id="GO:0012505">
    <property type="term" value="C:endomembrane system"/>
    <property type="evidence" value="ECO:0007669"/>
    <property type="project" value="UniProtKB-SubCell"/>
</dbReference>